<dbReference type="AlphaFoldDB" id="A0A0D2CJJ8"/>
<dbReference type="Gene3D" id="1.20.58.1710">
    <property type="match status" value="1"/>
</dbReference>
<dbReference type="GeneID" id="27345240"/>
<organism evidence="11 12">
    <name type="scientific">Cladophialophora immunda</name>
    <dbReference type="NCBI Taxonomy" id="569365"/>
    <lineage>
        <taxon>Eukaryota</taxon>
        <taxon>Fungi</taxon>
        <taxon>Dikarya</taxon>
        <taxon>Ascomycota</taxon>
        <taxon>Pezizomycotina</taxon>
        <taxon>Eurotiomycetes</taxon>
        <taxon>Chaetothyriomycetidae</taxon>
        <taxon>Chaetothyriales</taxon>
        <taxon>Herpotrichiellaceae</taxon>
        <taxon>Cladophialophora</taxon>
    </lineage>
</organism>
<dbReference type="Proteomes" id="UP000054466">
    <property type="component" value="Unassembled WGS sequence"/>
</dbReference>
<dbReference type="OrthoDB" id="5329317at2759"/>
<protein>
    <recommendedName>
        <fullName evidence="3 9">Mediator of RNA polymerase II transcription subunit 8</fullName>
    </recommendedName>
    <alternativeName>
        <fullName evidence="8 9">Mediator complex subunit 8</fullName>
    </alternativeName>
</protein>
<dbReference type="GO" id="GO:0070847">
    <property type="term" value="C:core mediator complex"/>
    <property type="evidence" value="ECO:0007669"/>
    <property type="project" value="TreeGrafter"/>
</dbReference>
<evidence type="ECO:0000256" key="7">
    <source>
        <dbReference type="ARBA" id="ARBA00023242"/>
    </source>
</evidence>
<feature type="compositionally biased region" description="Acidic residues" evidence="10">
    <location>
        <begin position="176"/>
        <end position="205"/>
    </location>
</feature>
<keyword evidence="12" id="KW-1185">Reference proteome</keyword>
<accession>A0A0D2CJJ8</accession>
<evidence type="ECO:0000256" key="10">
    <source>
        <dbReference type="SAM" id="MobiDB-lite"/>
    </source>
</evidence>
<evidence type="ECO:0000256" key="9">
    <source>
        <dbReference type="RuleBase" id="RU364144"/>
    </source>
</evidence>
<evidence type="ECO:0000256" key="6">
    <source>
        <dbReference type="ARBA" id="ARBA00023163"/>
    </source>
</evidence>
<comment type="subcellular location">
    <subcellularLocation>
        <location evidence="1 9">Nucleus</location>
    </subcellularLocation>
</comment>
<dbReference type="Pfam" id="PF10232">
    <property type="entry name" value="Med8"/>
    <property type="match status" value="1"/>
</dbReference>
<dbReference type="RefSeq" id="XP_016250506.1">
    <property type="nucleotide sequence ID" value="XM_016392987.1"/>
</dbReference>
<keyword evidence="6 9" id="KW-0804">Transcription</keyword>
<dbReference type="GO" id="GO:0006357">
    <property type="term" value="P:regulation of transcription by RNA polymerase II"/>
    <property type="evidence" value="ECO:0007669"/>
    <property type="project" value="InterPro"/>
</dbReference>
<sequence length="248" mass="27767">MAELTTDQVRSLDQTRQRLLALHKSLVALGSELVTQNQLPSWPALQLHANLVSNNLQTIVSQLAEHRDTYQSTVAFPTPKFPGTQRAFILETLLRTKLEPNVEDWVEEGENISAQQRKATFLGLSDDDRNALWQWAPGAANGAARKQKWGADFTLEEKQKGVENVATGLRRQLIEPPDDEGDEGPEEEEEEYEVSDEEDEDEEADKMDIEKQPPKSEASPASTDTRSALPTAGQMNLETLHKFMTTGR</sequence>
<comment type="subunit">
    <text evidence="9">Component of the Mediator complex.</text>
</comment>
<dbReference type="InterPro" id="IPR019364">
    <property type="entry name" value="Mediatior_Med8_fun/met"/>
</dbReference>
<feature type="compositionally biased region" description="Polar residues" evidence="10">
    <location>
        <begin position="219"/>
        <end position="237"/>
    </location>
</feature>
<reference evidence="11 12" key="1">
    <citation type="submission" date="2015-01" db="EMBL/GenBank/DDBJ databases">
        <title>The Genome Sequence of Cladophialophora immunda CBS83496.</title>
        <authorList>
            <consortium name="The Broad Institute Genomics Platform"/>
            <person name="Cuomo C."/>
            <person name="de Hoog S."/>
            <person name="Gorbushina A."/>
            <person name="Stielow B."/>
            <person name="Teixiera M."/>
            <person name="Abouelleil A."/>
            <person name="Chapman S.B."/>
            <person name="Priest M."/>
            <person name="Young S.K."/>
            <person name="Wortman J."/>
            <person name="Nusbaum C."/>
            <person name="Birren B."/>
        </authorList>
    </citation>
    <scope>NUCLEOTIDE SEQUENCE [LARGE SCALE GENOMIC DNA]</scope>
    <source>
        <strain evidence="11 12">CBS 83496</strain>
    </source>
</reference>
<dbReference type="GO" id="GO:0016592">
    <property type="term" value="C:mediator complex"/>
    <property type="evidence" value="ECO:0007669"/>
    <property type="project" value="InterPro"/>
</dbReference>
<evidence type="ECO:0000256" key="1">
    <source>
        <dbReference type="ARBA" id="ARBA00004123"/>
    </source>
</evidence>
<evidence type="ECO:0000313" key="11">
    <source>
        <dbReference type="EMBL" id="KIW30290.1"/>
    </source>
</evidence>
<dbReference type="GO" id="GO:0000978">
    <property type="term" value="F:RNA polymerase II cis-regulatory region sequence-specific DNA binding"/>
    <property type="evidence" value="ECO:0007669"/>
    <property type="project" value="TreeGrafter"/>
</dbReference>
<dbReference type="PANTHER" id="PTHR13074">
    <property type="entry name" value="MEDIATOR OF RNA POLYMERASE II TRANSCRIPTION SUBUNIT 8"/>
    <property type="match status" value="1"/>
</dbReference>
<evidence type="ECO:0000256" key="3">
    <source>
        <dbReference type="ARBA" id="ARBA00020637"/>
    </source>
</evidence>
<comment type="similarity">
    <text evidence="2 9">Belongs to the Mediator complex subunit 8 family.</text>
</comment>
<evidence type="ECO:0000313" key="12">
    <source>
        <dbReference type="Proteomes" id="UP000054466"/>
    </source>
</evidence>
<dbReference type="EMBL" id="KN847042">
    <property type="protein sequence ID" value="KIW30290.1"/>
    <property type="molecule type" value="Genomic_DNA"/>
</dbReference>
<dbReference type="GO" id="GO:0003712">
    <property type="term" value="F:transcription coregulator activity"/>
    <property type="evidence" value="ECO:0007669"/>
    <property type="project" value="InterPro"/>
</dbReference>
<dbReference type="HOGENOM" id="CLU_074399_1_1_1"/>
<feature type="region of interest" description="Disordered" evidence="10">
    <location>
        <begin position="164"/>
        <end position="248"/>
    </location>
</feature>
<gene>
    <name evidence="9" type="primary">MED8</name>
    <name evidence="11" type="ORF">PV07_06046</name>
</gene>
<evidence type="ECO:0000256" key="2">
    <source>
        <dbReference type="ARBA" id="ARBA00005716"/>
    </source>
</evidence>
<dbReference type="VEuPathDB" id="FungiDB:PV07_06046"/>
<dbReference type="PANTHER" id="PTHR13074:SF9">
    <property type="entry name" value="MEDIATOR OF RNA POLYMERASE II TRANSCRIPTION SUBUNIT 8"/>
    <property type="match status" value="1"/>
</dbReference>
<dbReference type="Gene3D" id="6.10.250.2610">
    <property type="match status" value="1"/>
</dbReference>
<comment type="function">
    <text evidence="9">Component of the Mediator complex, a coactivator involved in the regulated transcription of nearly all RNA polymerase II-dependent genes. Mediator functions as a bridge to convey information from gene-specific regulatory proteins to the basal RNA polymerase II transcription machinery. Mediator is recruited to promoters by direct interactions with regulatory proteins and serves as a scaffold for the assembly of a functional preinitiation complex with RNA polymerase II and the general transcription factors.</text>
</comment>
<keyword evidence="5 9" id="KW-0010">Activator</keyword>
<name>A0A0D2CJJ8_9EURO</name>
<evidence type="ECO:0000256" key="4">
    <source>
        <dbReference type="ARBA" id="ARBA00023015"/>
    </source>
</evidence>
<evidence type="ECO:0000256" key="8">
    <source>
        <dbReference type="ARBA" id="ARBA00031261"/>
    </source>
</evidence>
<keyword evidence="7 9" id="KW-0539">Nucleus</keyword>
<proteinExistence type="inferred from homology"/>
<keyword evidence="4 9" id="KW-0805">Transcription regulation</keyword>
<evidence type="ECO:0000256" key="5">
    <source>
        <dbReference type="ARBA" id="ARBA00023159"/>
    </source>
</evidence>